<evidence type="ECO:0000313" key="12">
    <source>
        <dbReference type="EMBL" id="MEK0306701.1"/>
    </source>
</evidence>
<protein>
    <recommendedName>
        <fullName evidence="3">tRNA threonylcarbamoyladenosine biosynthesis protein TsaE</fullName>
    </recommendedName>
    <alternativeName>
        <fullName evidence="11">t(6)A37 threonylcarbamoyladenosine biosynthesis protein TsaE</fullName>
    </alternativeName>
</protein>
<evidence type="ECO:0000256" key="3">
    <source>
        <dbReference type="ARBA" id="ARBA00019010"/>
    </source>
</evidence>
<sequence>MSGESGDRPCASHPSAGCAGGDSFQVEVPTSQDMLRLGGCLASCLKGGDVVVLSGPLGAGKTTLAQGLGRGLHVDGPVVSPTFTIARELRGRLATGQPVRLVHVDAYRLGGMDYVPGENRVGLLLDELESIGLDEELEEPGQNTVVLMEWGSQMASALSDQRLDLSIDRPLAHVDPDAPMTSQGRRLVTMNLVGPAWTSRKENLRKAVGA</sequence>
<comment type="function">
    <text evidence="10">Required for the formation of a threonylcarbamoyl group on adenosine at position 37 (t(6)A37) in tRNAs that read codons beginning with adenine. Is involved in the transfer of the threonylcarbamoyl moiety of threonylcarbamoyl-AMP (TC-AMP) to the N6 group of A37, together with TsaD and TsaB. TsaE seems to play an indirect role in the t(6)A biosynthesis pathway, possibly in regulating the core enzymatic function of TsaD.</text>
</comment>
<evidence type="ECO:0000256" key="5">
    <source>
        <dbReference type="ARBA" id="ARBA00022694"/>
    </source>
</evidence>
<organism evidence="12 13">
    <name type="scientific">Bifidobacterium favimelis</name>
    <dbReference type="NCBI Taxonomy" id="3122979"/>
    <lineage>
        <taxon>Bacteria</taxon>
        <taxon>Bacillati</taxon>
        <taxon>Actinomycetota</taxon>
        <taxon>Actinomycetes</taxon>
        <taxon>Bifidobacteriales</taxon>
        <taxon>Bifidobacteriaceae</taxon>
        <taxon>Bifidobacterium</taxon>
    </lineage>
</organism>
<dbReference type="Pfam" id="PF02367">
    <property type="entry name" value="TsaE"/>
    <property type="match status" value="1"/>
</dbReference>
<dbReference type="Proteomes" id="UP001373159">
    <property type="component" value="Unassembled WGS sequence"/>
</dbReference>
<keyword evidence="8" id="KW-0067">ATP-binding</keyword>
<dbReference type="SUPFAM" id="SSF52540">
    <property type="entry name" value="P-loop containing nucleoside triphosphate hydrolases"/>
    <property type="match status" value="1"/>
</dbReference>
<evidence type="ECO:0000256" key="7">
    <source>
        <dbReference type="ARBA" id="ARBA00022741"/>
    </source>
</evidence>
<keyword evidence="5" id="KW-0819">tRNA processing</keyword>
<dbReference type="NCBIfam" id="TIGR00150">
    <property type="entry name" value="T6A_YjeE"/>
    <property type="match status" value="1"/>
</dbReference>
<comment type="similarity">
    <text evidence="2">Belongs to the TsaE family.</text>
</comment>
<dbReference type="PANTHER" id="PTHR33540:SF2">
    <property type="entry name" value="TRNA THREONYLCARBAMOYLADENOSINE BIOSYNTHESIS PROTEIN TSAE"/>
    <property type="match status" value="1"/>
</dbReference>
<gene>
    <name evidence="12" type="primary">tsaE</name>
    <name evidence="12" type="ORF">V8P97_04385</name>
</gene>
<evidence type="ECO:0000256" key="10">
    <source>
        <dbReference type="ARBA" id="ARBA00024908"/>
    </source>
</evidence>
<keyword evidence="4" id="KW-0963">Cytoplasm</keyword>
<evidence type="ECO:0000256" key="4">
    <source>
        <dbReference type="ARBA" id="ARBA00022490"/>
    </source>
</evidence>
<keyword evidence="6" id="KW-0479">Metal-binding</keyword>
<evidence type="ECO:0000256" key="6">
    <source>
        <dbReference type="ARBA" id="ARBA00022723"/>
    </source>
</evidence>
<keyword evidence="13" id="KW-1185">Reference proteome</keyword>
<accession>A0ABU8ZN85</accession>
<reference evidence="12 13" key="1">
    <citation type="submission" date="2024-02" db="EMBL/GenBank/DDBJ databases">
        <title>Bifidobacterium honeyensis sp. nov., isolated from the comb honey.</title>
        <authorList>
            <person name="Liu W."/>
            <person name="Li Y."/>
        </authorList>
    </citation>
    <scope>NUCLEOTIDE SEQUENCE [LARGE SCALE GENOMIC DNA]</scope>
    <source>
        <strain evidence="12 13">IMAU50988</strain>
    </source>
</reference>
<keyword evidence="7" id="KW-0547">Nucleotide-binding</keyword>
<dbReference type="PANTHER" id="PTHR33540">
    <property type="entry name" value="TRNA THREONYLCARBAMOYLADENOSINE BIOSYNTHESIS PROTEIN TSAE"/>
    <property type="match status" value="1"/>
</dbReference>
<comment type="caution">
    <text evidence="12">The sequence shown here is derived from an EMBL/GenBank/DDBJ whole genome shotgun (WGS) entry which is preliminary data.</text>
</comment>
<evidence type="ECO:0000256" key="8">
    <source>
        <dbReference type="ARBA" id="ARBA00022840"/>
    </source>
</evidence>
<keyword evidence="9" id="KW-0460">Magnesium</keyword>
<comment type="subcellular location">
    <subcellularLocation>
        <location evidence="1">Cytoplasm</location>
    </subcellularLocation>
</comment>
<evidence type="ECO:0000256" key="11">
    <source>
        <dbReference type="ARBA" id="ARBA00032441"/>
    </source>
</evidence>
<evidence type="ECO:0000256" key="9">
    <source>
        <dbReference type="ARBA" id="ARBA00022842"/>
    </source>
</evidence>
<dbReference type="InterPro" id="IPR027417">
    <property type="entry name" value="P-loop_NTPase"/>
</dbReference>
<dbReference type="InterPro" id="IPR003442">
    <property type="entry name" value="T6A_TsaE"/>
</dbReference>
<evidence type="ECO:0000256" key="2">
    <source>
        <dbReference type="ARBA" id="ARBA00007599"/>
    </source>
</evidence>
<proteinExistence type="inferred from homology"/>
<dbReference type="Gene3D" id="3.40.50.300">
    <property type="entry name" value="P-loop containing nucleotide triphosphate hydrolases"/>
    <property type="match status" value="1"/>
</dbReference>
<evidence type="ECO:0000313" key="13">
    <source>
        <dbReference type="Proteomes" id="UP001373159"/>
    </source>
</evidence>
<name>A0ABU8ZN85_9BIFI</name>
<dbReference type="EMBL" id="JBANBB010000001">
    <property type="protein sequence ID" value="MEK0306701.1"/>
    <property type="molecule type" value="Genomic_DNA"/>
</dbReference>
<evidence type="ECO:0000256" key="1">
    <source>
        <dbReference type="ARBA" id="ARBA00004496"/>
    </source>
</evidence>
<dbReference type="RefSeq" id="WP_404802592.1">
    <property type="nucleotide sequence ID" value="NZ_JBANBB010000001.1"/>
</dbReference>